<dbReference type="Proteomes" id="UP000637299">
    <property type="component" value="Unassembled WGS sequence"/>
</dbReference>
<reference evidence="1 2" key="1">
    <citation type="submission" date="2020-09" db="EMBL/GenBank/DDBJ databases">
        <title>Genome seq and assembly of Chryseobacterium sp.</title>
        <authorList>
            <person name="Chhetri G."/>
        </authorList>
    </citation>
    <scope>NUCLEOTIDE SEQUENCE [LARGE SCALE GENOMIC DNA]</scope>
    <source>
        <strain evidence="1 2">GCR10</strain>
    </source>
</reference>
<keyword evidence="2" id="KW-1185">Reference proteome</keyword>
<gene>
    <name evidence="1" type="ORF">IC610_19260</name>
</gene>
<accession>A0ABR8ZH61</accession>
<sequence length="57" mass="6912">MNAFVSLEKTDDFHFHDVEKNADIDRNMKIYRDYLNKVPEKELKLQPYKSTGFFQKQ</sequence>
<protein>
    <submittedName>
        <fullName evidence="1">Uncharacterized protein</fullName>
    </submittedName>
</protein>
<comment type="caution">
    <text evidence="1">The sequence shown here is derived from an EMBL/GenBank/DDBJ whole genome shotgun (WGS) entry which is preliminary data.</text>
</comment>
<evidence type="ECO:0000313" key="1">
    <source>
        <dbReference type="EMBL" id="MBD8084552.1"/>
    </source>
</evidence>
<organism evidence="1 2">
    <name type="scientific">Chryseobacterium caseinilyticum</name>
    <dbReference type="NCBI Taxonomy" id="2771428"/>
    <lineage>
        <taxon>Bacteria</taxon>
        <taxon>Pseudomonadati</taxon>
        <taxon>Bacteroidota</taxon>
        <taxon>Flavobacteriia</taxon>
        <taxon>Flavobacteriales</taxon>
        <taxon>Weeksellaceae</taxon>
        <taxon>Chryseobacterium group</taxon>
        <taxon>Chryseobacterium</taxon>
    </lineage>
</organism>
<proteinExistence type="predicted"/>
<dbReference type="EMBL" id="JACYFS010000011">
    <property type="protein sequence ID" value="MBD8084552.1"/>
    <property type="molecule type" value="Genomic_DNA"/>
</dbReference>
<dbReference type="RefSeq" id="WP_191738405.1">
    <property type="nucleotide sequence ID" value="NZ_JACYFS010000011.1"/>
</dbReference>
<name>A0ABR8ZH61_9FLAO</name>
<evidence type="ECO:0000313" key="2">
    <source>
        <dbReference type="Proteomes" id="UP000637299"/>
    </source>
</evidence>